<evidence type="ECO:0000313" key="2">
    <source>
        <dbReference type="EMBL" id="TDL10189.1"/>
    </source>
</evidence>
<dbReference type="InterPro" id="IPR011059">
    <property type="entry name" value="Metal-dep_hydrolase_composite"/>
</dbReference>
<dbReference type="PANTHER" id="PTHR32027">
    <property type="entry name" value="CYTOSINE DEAMINASE"/>
    <property type="match status" value="1"/>
</dbReference>
<gene>
    <name evidence="2" type="ORF">EUA04_09725</name>
</gene>
<reference evidence="2 3" key="1">
    <citation type="submission" date="2019-01" db="EMBL/GenBank/DDBJ databases">
        <title>High-quality-draft genome sequences of five non-tuberculosis mycobacteriaceae isolated from a nosocomial environment.</title>
        <authorList>
            <person name="Tiago I."/>
            <person name="Alarico S."/>
            <person name="Pereira S.G."/>
            <person name="Coelho C."/>
            <person name="Maranha A."/>
            <person name="Empadinhas N."/>
        </authorList>
    </citation>
    <scope>NUCLEOTIDE SEQUENCE [LARGE SCALE GENOMIC DNA]</scope>
    <source>
        <strain evidence="2 3">22DIII</strain>
    </source>
</reference>
<evidence type="ECO:0000313" key="3">
    <source>
        <dbReference type="Proteomes" id="UP000294952"/>
    </source>
</evidence>
<comment type="caution">
    <text evidence="2">The sequence shown here is derived from an EMBL/GenBank/DDBJ whole genome shotgun (WGS) entry which is preliminary data.</text>
</comment>
<organism evidence="2 3">
    <name type="scientific">Mycolicibacterium obuense</name>
    <dbReference type="NCBI Taxonomy" id="1807"/>
    <lineage>
        <taxon>Bacteria</taxon>
        <taxon>Bacillati</taxon>
        <taxon>Actinomycetota</taxon>
        <taxon>Actinomycetes</taxon>
        <taxon>Mycobacteriales</taxon>
        <taxon>Mycobacteriaceae</taxon>
        <taxon>Mycolicibacterium</taxon>
    </lineage>
</organism>
<name>A0A4R5X8Z4_9MYCO</name>
<feature type="domain" description="Amidohydrolase-related" evidence="1">
    <location>
        <begin position="14"/>
        <end position="309"/>
    </location>
</feature>
<dbReference type="PANTHER" id="PTHR32027:SF9">
    <property type="entry name" value="BLL3847 PROTEIN"/>
    <property type="match status" value="1"/>
</dbReference>
<dbReference type="Pfam" id="PF01979">
    <property type="entry name" value="Amidohydro_1"/>
    <property type="match status" value="1"/>
</dbReference>
<dbReference type="InterPro" id="IPR032466">
    <property type="entry name" value="Metal_Hydrolase"/>
</dbReference>
<sequence>MPQTTAPPIVVAAPLVDAHIHPDKSSWGGPWLSRDRADTLRDFIDNDVRTQAAYTRSVEDRALALFRTAAGQGTRAMRAHVDVGPACGVANVHGVRAAADRLRGVLDVEIVAFPQQGLLTAPGTFDLLDAALGEGADVVGGIDPEGLEGDVDGHLDAVFGLAAKHGADVDIHLHDGGDAGLHQTRRIAARATAEGMGPRVTVSHAFAVAAATGDALTSIADDVAAAGIWLVTCALGGDPVLPVRFLRERGVNVAVGSDGVRDAWTPFGSGSMLDRAHLLSYRTDAMTDADLELAYDACSTAGAKLLRITTDPSGDRIEYPGECLAQVVIDRPTPIRVLRDGDEIARDGVLVS</sequence>
<dbReference type="RefSeq" id="WP_133413518.1">
    <property type="nucleotide sequence ID" value="NZ_SDLP01000002.1"/>
</dbReference>
<dbReference type="GO" id="GO:0016814">
    <property type="term" value="F:hydrolase activity, acting on carbon-nitrogen (but not peptide) bonds, in cyclic amidines"/>
    <property type="evidence" value="ECO:0007669"/>
    <property type="project" value="TreeGrafter"/>
</dbReference>
<dbReference type="InterPro" id="IPR006680">
    <property type="entry name" value="Amidohydro-rel"/>
</dbReference>
<dbReference type="SUPFAM" id="SSF51556">
    <property type="entry name" value="Metallo-dependent hydrolases"/>
    <property type="match status" value="1"/>
</dbReference>
<dbReference type="AlphaFoldDB" id="A0A4R5X8Z4"/>
<dbReference type="Gene3D" id="3.20.20.140">
    <property type="entry name" value="Metal-dependent hydrolases"/>
    <property type="match status" value="1"/>
</dbReference>
<protein>
    <submittedName>
        <fullName evidence="2">Cytosine deaminase</fullName>
    </submittedName>
</protein>
<dbReference type="InterPro" id="IPR052349">
    <property type="entry name" value="Metallo-hydrolase_Enzymes"/>
</dbReference>
<dbReference type="Proteomes" id="UP000294952">
    <property type="component" value="Unassembled WGS sequence"/>
</dbReference>
<proteinExistence type="predicted"/>
<accession>A0A4R5X8Z4</accession>
<dbReference type="EMBL" id="SDLP01000002">
    <property type="protein sequence ID" value="TDL10189.1"/>
    <property type="molecule type" value="Genomic_DNA"/>
</dbReference>
<evidence type="ECO:0000259" key="1">
    <source>
        <dbReference type="Pfam" id="PF01979"/>
    </source>
</evidence>
<dbReference type="Gene3D" id="2.30.40.10">
    <property type="entry name" value="Urease, subunit C, domain 1"/>
    <property type="match status" value="1"/>
</dbReference>